<evidence type="ECO:0000313" key="3">
    <source>
        <dbReference type="Proteomes" id="UP000807159"/>
    </source>
</evidence>
<feature type="compositionally biased region" description="Polar residues" evidence="1">
    <location>
        <begin position="1003"/>
        <end position="1012"/>
    </location>
</feature>
<sequence>MANPGVGSKYVSVNLNKSYGQQHQQNHHNNQYNHGQGRGWPGVAGGGGGGMVVLSRPRSSQKAAGPKLSVPPPLNLPSLRKEHERFDSLGSGGGHGSGGPGNGLRPSSSGMGWSKPAAIAVQEKEGLDVSGDNNGAESGNNYGGGDQGVSNVGNGVNKLSTGSSGGVYVPPSVRSLELTVVSDGPRGHSVVDKATVWRGEDFPSLQATLPSVSGLEKKQKDGLNQKHKKVLSEELGNEQRDGFGLSRVVDMRPQMQARNNVGNGMDEDGVDNHGLGHSVTSEKERKQQEYFAGPLPLVRLNPRSDWADDERDTRHGLTDRGRDHGFPKDEAYWDRGFDFPRPSVLLQKPAHNLFDRRVQRDNETGKISSSEVAKVDTYLRDVRTPSREGREGKSWRASSPLTKDKLITQEAGNERNGIGVRPPSFNRETVKENRYTPWALRVNSQDDVGRRDVGYGQGGKQPWSNTMDSFGNRGPDRNTREHYGSEQYNRHRGDTYQNNLVAKSSFSVGGKGLPVNDPIWNFGREKSPFSKSEKPYVEDPFMKDFGTSGFDGRDPFSGTLVGLVKKKKDVLKQTDFHDPVRESFEAELERVQKMQELERQLVLEKQERAMELARREEEERMRLAREQEERQRRLEEEAKEAEWRAEQERLEAIRRAEEHRIAREEEKQRIFMEEERRKHSARQKLLELEEKIAKRQAEATKSGNDNSSGVTDEIMTGMVTEKDVSRVTDVADWEESERMVESITASVSSDSSAVNRPFEIDSRPHFSRDGSSAFSDTGKHVNSWKRDAFDNVNIRAFVPQDQENGQPSPRQDASVGGRAFRKEFYGGPGLIPSRPYLKGGIPDPQVDDFSQQFRSQRWNISGDGDYFSRNSEIESEFQENFAERFADSAWGHAQTRGSPGPQYHDRMYQNHEPDGLYSFGRSRYPMRQPRVLPPPSIASLHRNPYRGENECPGPSNFPESEMQSNHGARNDSTMQARYDSSYQENLGRAEIIAQQENSETEVQKLNTNTTRCDSQSSLSVSSPPDSPVHLSNDDLDESGDSPVLSAGEGKDVALLGQENESLALPTEANKENVMSGSSIVSNGEDEEWAVENDEQLQEQEEYDEDEDGYEEEDEVHDGEDENINLTQDFEDMHLDEKDAPDMMENLVLGFNEGVEVGMPNDDFERSSTNEETKFVTPKPSEQQGSFDAMCSDGQTLQHVDGSTQVNLDNSTRIFQETEKAILSKNASQTSALPEHMDHSDASSNHGLSIHPQIQLSSDQTVMSTIPSANNQPEVPVKLQFGLFSGPSLIPSPVPAIQIGSIQMPLHLHPPVGSSLTHIHPSQPPLFQFGQLRYTSPIPQGVLPLNPQSMSLVRPDIPSNFSFNHSVGVAVPIKPGQDIVKGDVSSVSMDNQRGLLPRHLDLSHLEVKEGISLPLRERADSTIKIHKGKGDCLHSGDIISRPESGFQAENSFVKNFKTVPARELEHRSQTEEVSSLSVTKEKGLGVSKGPGLMSSGRGRRYAFPAKHSGPKSSFQASDISRSDSSGFQGKSRRLRTEFRVRENSDKKQSAGSEVDDKSNISGGRAGARSGSRRVVVANRQPKQISESEGSSSRPVSLQEIDSRSRAEKVAGKESVRKIQNISHSREDLDAPLQSGIVRVFEQPGIEAPSDDDDFIEVRSKRQMLNDRREQREKEIKAKSRVSKMPRKPRSYSQSASVSSISNKNRAPVGGEASNSIRSDFEAPEGHGLANIEVSAGFNTPIVSQPLPPIGTPAVKTETQAVKSFHTSSLTGVSGSGKNHASGLIFDSKNNVLETVQTSLGSWGSSRINQQFGAVFLWSALQTITLSSVKIWLNDFSISVQSYHTCLQALRTSASVDIISTHASEKFLLSFARPISVEQIEPVMALTQTQLDEAMKPVQFDSHSSVGDPTNSVSEPSLPSSSLLSKDKSFSSAGCPINSLLAGEKIQFGAVTSPILPSNRRAVSHGIGPPGLCQSDIHISHNLSAAKKDCSLFFEKEKHSNESCAHLEDCEAEAEAAASAVAVAAISSDEIGGNVLGAGPISGSDSKKFGGADLDSISAGASADQQLASQSRVEESLSVALPADLSVETPVSLWPPLPIPQNSGSHMLSHVPGAPPSHFPFYEMNPMLGGPIFAFGPHDESTPTQSQSQKSNASVTGPLGAWQQHSAVDSFYGPPAGFTGPFISSPGSIPGVQGPPHMVVYNHFAPVGQFGQVGLSYMGTTYIPSGKQPDWKHNPTSSAMSVGEGDMNNMNMVSSQRNPTNMPAIQHLAPGSPLLSMASPVAMFDVSPFQSSDISVQARWPHVSASPLQSLPVSKPLQQAEGVPASSHFNHSLPVDQPLAANRFSGSRTTTPPDNRQNFPAATDATVSQLPDELGLVDSITTSVGTSTQSIGAKSTSASTIPEAGKTDVMQNDRASSGSGQNSRSALKTKPSHQKNTSAQHYNYSGYNYQRGGGGSQKNSSGAEWSHRRMAYQGRNQTLGTEKNYPPSKTKQIYVAKQTATGRPMS</sequence>
<feature type="compositionally biased region" description="Polar residues" evidence="1">
    <location>
        <begin position="2407"/>
        <end position="2424"/>
    </location>
</feature>
<feature type="region of interest" description="Disordered" evidence="1">
    <location>
        <begin position="302"/>
        <end position="323"/>
    </location>
</feature>
<feature type="region of interest" description="Disordered" evidence="1">
    <location>
        <begin position="1164"/>
        <end position="1184"/>
    </location>
</feature>
<feature type="region of interest" description="Disordered" evidence="1">
    <location>
        <begin position="797"/>
        <end position="848"/>
    </location>
</feature>
<feature type="compositionally biased region" description="Gly residues" evidence="1">
    <location>
        <begin position="90"/>
        <end position="102"/>
    </location>
</feature>
<feature type="compositionally biased region" description="Basic and acidic residues" evidence="1">
    <location>
        <begin position="1660"/>
        <end position="1676"/>
    </location>
</feature>
<feature type="region of interest" description="Disordered" evidence="1">
    <location>
        <begin position="1"/>
        <end position="169"/>
    </location>
</feature>
<dbReference type="EMBL" id="JACEGQ020000005">
    <property type="protein sequence ID" value="KAH8508494.1"/>
    <property type="molecule type" value="Genomic_DNA"/>
</dbReference>
<feature type="compositionally biased region" description="Polar residues" evidence="1">
    <location>
        <begin position="957"/>
        <end position="984"/>
    </location>
</feature>
<reference evidence="2" key="1">
    <citation type="journal article" date="2021" name="J. Hered.">
        <title>Genome Assembly of Salicaceae Populus deltoides (Eastern Cottonwood) I-69 Based on Nanopore Sequencing and Hi-C Technologies.</title>
        <authorList>
            <person name="Bai S."/>
            <person name="Wu H."/>
            <person name="Zhang J."/>
            <person name="Pan Z."/>
            <person name="Zhao W."/>
            <person name="Li Z."/>
            <person name="Tong C."/>
        </authorList>
    </citation>
    <scope>NUCLEOTIDE SEQUENCE</scope>
    <source>
        <tissue evidence="2">Leaf</tissue>
    </source>
</reference>
<feature type="compositionally biased region" description="Basic and acidic residues" evidence="1">
    <location>
        <begin position="1533"/>
        <end position="1557"/>
    </location>
</feature>
<protein>
    <submittedName>
        <fullName evidence="2">Uncharacterized protein</fullName>
    </submittedName>
</protein>
<feature type="compositionally biased region" description="Polar residues" evidence="1">
    <location>
        <begin position="1899"/>
        <end position="1909"/>
    </location>
</feature>
<dbReference type="InterPro" id="IPR051195">
    <property type="entry name" value="Fungal_stress_NST1"/>
</dbReference>
<feature type="region of interest" description="Disordered" evidence="1">
    <location>
        <begin position="2135"/>
        <end position="2155"/>
    </location>
</feature>
<feature type="compositionally biased region" description="Polar residues" evidence="1">
    <location>
        <begin position="131"/>
        <end position="140"/>
    </location>
</feature>
<accession>A0A8T2YTC0</accession>
<proteinExistence type="predicted"/>
<dbReference type="CDD" id="cd22249">
    <property type="entry name" value="UDM1_RNF168_RNF169-like"/>
    <property type="match status" value="1"/>
</dbReference>
<feature type="compositionally biased region" description="Polar residues" evidence="1">
    <location>
        <begin position="2472"/>
        <end position="2489"/>
    </location>
</feature>
<feature type="compositionally biased region" description="Polar residues" evidence="1">
    <location>
        <begin position="801"/>
        <end position="811"/>
    </location>
</feature>
<feature type="compositionally biased region" description="Polar residues" evidence="1">
    <location>
        <begin position="2382"/>
        <end position="2398"/>
    </location>
</feature>
<feature type="compositionally biased region" description="Low complexity" evidence="1">
    <location>
        <begin position="19"/>
        <end position="35"/>
    </location>
</feature>
<feature type="compositionally biased region" description="Basic and acidic residues" evidence="1">
    <location>
        <begin position="311"/>
        <end position="323"/>
    </location>
</feature>
<dbReference type="Proteomes" id="UP000807159">
    <property type="component" value="Chromosome 5"/>
</dbReference>
<feature type="compositionally biased region" description="Polar residues" evidence="1">
    <location>
        <begin position="2140"/>
        <end position="2153"/>
    </location>
</feature>
<feature type="region of interest" description="Disordered" evidence="1">
    <location>
        <begin position="890"/>
        <end position="1047"/>
    </location>
</feature>
<feature type="region of interest" description="Disordered" evidence="1">
    <location>
        <begin position="2382"/>
        <end position="2504"/>
    </location>
</feature>
<dbReference type="PANTHER" id="PTHR31780">
    <property type="entry name" value="STRESS RESPONSE PROTEIN NST1-RELATED"/>
    <property type="match status" value="1"/>
</dbReference>
<feature type="compositionally biased region" description="Low complexity" evidence="1">
    <location>
        <begin position="1689"/>
        <end position="1700"/>
    </location>
</feature>
<feature type="compositionally biased region" description="Gly residues" evidence="1">
    <location>
        <begin position="36"/>
        <end position="51"/>
    </location>
</feature>
<feature type="compositionally biased region" description="Basic residues" evidence="1">
    <location>
        <begin position="1677"/>
        <end position="1688"/>
    </location>
</feature>
<feature type="region of interest" description="Disordered" evidence="1">
    <location>
        <begin position="1068"/>
        <end position="1122"/>
    </location>
</feature>
<feature type="region of interest" description="Disordered" evidence="1">
    <location>
        <begin position="1660"/>
        <end position="1712"/>
    </location>
</feature>
<feature type="compositionally biased region" description="Low complexity" evidence="1">
    <location>
        <begin position="1910"/>
        <end position="1922"/>
    </location>
</feature>
<feature type="compositionally biased region" description="Polar residues" evidence="1">
    <location>
        <begin position="1509"/>
        <end position="1527"/>
    </location>
</feature>
<feature type="compositionally biased region" description="Polar residues" evidence="1">
    <location>
        <begin position="1072"/>
        <end position="1081"/>
    </location>
</feature>
<feature type="compositionally biased region" description="Polar residues" evidence="1">
    <location>
        <begin position="699"/>
        <end position="710"/>
    </location>
</feature>
<feature type="region of interest" description="Disordered" evidence="1">
    <location>
        <begin position="455"/>
        <end position="474"/>
    </location>
</feature>
<feature type="compositionally biased region" description="Low complexity" evidence="1">
    <location>
        <begin position="1013"/>
        <end position="1030"/>
    </location>
</feature>
<feature type="region of interest" description="Disordered" evidence="1">
    <location>
        <begin position="1227"/>
        <end position="1247"/>
    </location>
</feature>
<organism evidence="2 3">
    <name type="scientific">Populus deltoides</name>
    <name type="common">Eastern poplar</name>
    <name type="synonym">Eastern cottonwood</name>
    <dbReference type="NCBI Taxonomy" id="3696"/>
    <lineage>
        <taxon>Eukaryota</taxon>
        <taxon>Viridiplantae</taxon>
        <taxon>Streptophyta</taxon>
        <taxon>Embryophyta</taxon>
        <taxon>Tracheophyta</taxon>
        <taxon>Spermatophyta</taxon>
        <taxon>Magnoliopsida</taxon>
        <taxon>eudicotyledons</taxon>
        <taxon>Gunneridae</taxon>
        <taxon>Pentapetalae</taxon>
        <taxon>rosids</taxon>
        <taxon>fabids</taxon>
        <taxon>Malpighiales</taxon>
        <taxon>Salicaceae</taxon>
        <taxon>Saliceae</taxon>
        <taxon>Populus</taxon>
    </lineage>
</organism>
<keyword evidence="3" id="KW-1185">Reference proteome</keyword>
<feature type="compositionally biased region" description="Low complexity" evidence="1">
    <location>
        <begin position="1565"/>
        <end position="1576"/>
    </location>
</feature>
<feature type="region of interest" description="Disordered" evidence="1">
    <location>
        <begin position="1898"/>
        <end position="1927"/>
    </location>
</feature>
<feature type="compositionally biased region" description="Polar residues" evidence="1">
    <location>
        <begin position="2342"/>
        <end position="2359"/>
    </location>
</feature>
<feature type="compositionally biased region" description="Basic and acidic residues" evidence="1">
    <location>
        <begin position="1164"/>
        <end position="1173"/>
    </location>
</feature>
<evidence type="ECO:0000313" key="2">
    <source>
        <dbReference type="EMBL" id="KAH8508494.1"/>
    </source>
</evidence>
<name>A0A8T2YTC0_POPDE</name>
<dbReference type="PANTHER" id="PTHR31780:SF10">
    <property type="entry name" value="LD36051P"/>
    <property type="match status" value="1"/>
</dbReference>
<gene>
    <name evidence="2" type="ORF">H0E87_010562</name>
</gene>
<feature type="region of interest" description="Disordered" evidence="1">
    <location>
        <begin position="2340"/>
        <end position="2359"/>
    </location>
</feature>
<feature type="compositionally biased region" description="Basic and acidic residues" evidence="1">
    <location>
        <begin position="903"/>
        <end position="914"/>
    </location>
</feature>
<feature type="compositionally biased region" description="Polar residues" evidence="1">
    <location>
        <begin position="2432"/>
        <end position="2446"/>
    </location>
</feature>
<feature type="compositionally biased region" description="Polar residues" evidence="1">
    <location>
        <begin position="148"/>
        <end position="162"/>
    </location>
</feature>
<feature type="compositionally biased region" description="Basic and acidic residues" evidence="1">
    <location>
        <begin position="1599"/>
        <end position="1612"/>
    </location>
</feature>
<feature type="compositionally biased region" description="Acidic residues" evidence="1">
    <location>
        <begin position="1083"/>
        <end position="1122"/>
    </location>
</feature>
<feature type="region of interest" description="Disordered" evidence="1">
    <location>
        <begin position="695"/>
        <end position="721"/>
    </location>
</feature>
<evidence type="ECO:0000256" key="1">
    <source>
        <dbReference type="SAM" id="MobiDB-lite"/>
    </source>
</evidence>
<comment type="caution">
    <text evidence="2">The sequence shown here is derived from an EMBL/GenBank/DDBJ whole genome shotgun (WGS) entry which is preliminary data.</text>
</comment>
<feature type="region of interest" description="Disordered" evidence="1">
    <location>
        <begin position="1461"/>
        <end position="1612"/>
    </location>
</feature>